<protein>
    <submittedName>
        <fullName evidence="1">Uncharacterized protein</fullName>
    </submittedName>
</protein>
<organism evidence="1 2">
    <name type="scientific">Ichthyenterobacterium magnum</name>
    <dbReference type="NCBI Taxonomy" id="1230530"/>
    <lineage>
        <taxon>Bacteria</taxon>
        <taxon>Pseudomonadati</taxon>
        <taxon>Bacteroidota</taxon>
        <taxon>Flavobacteriia</taxon>
        <taxon>Flavobacteriales</taxon>
        <taxon>Flavobacteriaceae</taxon>
        <taxon>Ichthyenterobacterium</taxon>
    </lineage>
</organism>
<proteinExistence type="predicted"/>
<reference evidence="1 2" key="1">
    <citation type="submission" date="2018-09" db="EMBL/GenBank/DDBJ databases">
        <title>Genomic Encyclopedia of Archaeal and Bacterial Type Strains, Phase II (KMG-II): from individual species to whole genera.</title>
        <authorList>
            <person name="Goeker M."/>
        </authorList>
    </citation>
    <scope>NUCLEOTIDE SEQUENCE [LARGE SCALE GENOMIC DNA]</scope>
    <source>
        <strain evidence="1 2">DSM 26283</strain>
    </source>
</reference>
<dbReference type="RefSeq" id="WP_120199883.1">
    <property type="nucleotide sequence ID" value="NZ_RAQJ01000001.1"/>
</dbReference>
<dbReference type="Proteomes" id="UP000284892">
    <property type="component" value="Unassembled WGS sequence"/>
</dbReference>
<evidence type="ECO:0000313" key="2">
    <source>
        <dbReference type="Proteomes" id="UP000284892"/>
    </source>
</evidence>
<evidence type="ECO:0000313" key="1">
    <source>
        <dbReference type="EMBL" id="RKE98684.1"/>
    </source>
</evidence>
<dbReference type="EMBL" id="RAQJ01000001">
    <property type="protein sequence ID" value="RKE98684.1"/>
    <property type="molecule type" value="Genomic_DNA"/>
</dbReference>
<gene>
    <name evidence="1" type="ORF">BXY80_0777</name>
</gene>
<name>A0A420DWS1_9FLAO</name>
<comment type="caution">
    <text evidence="1">The sequence shown here is derived from an EMBL/GenBank/DDBJ whole genome shotgun (WGS) entry which is preliminary data.</text>
</comment>
<sequence length="163" mass="18927">MKIVMSILAIVLLTKECDQKQLQTISENNATEEFLRVSKQEQDSLAFTYRTSTRGFFEIIWVNKDSISFAKERDFKDKVTFACPEKEWDELMGLYTALDTKILPELEPPSTTFRHDEKPMATLKIDTKDESYITNGFDHGRPPKLINELVNKLISMKEEVQKN</sequence>
<accession>A0A420DWS1</accession>
<dbReference type="AlphaFoldDB" id="A0A420DWS1"/>
<dbReference type="OrthoDB" id="880459at2"/>
<keyword evidence="2" id="KW-1185">Reference proteome</keyword>